<evidence type="ECO:0000259" key="11">
    <source>
        <dbReference type="PROSITE" id="PS50975"/>
    </source>
</evidence>
<keyword evidence="8" id="KW-0460">Magnesium</keyword>
<comment type="cofactor">
    <cofactor evidence="2">
        <name>Mg(2+)</name>
        <dbReference type="ChEBI" id="CHEBI:18420"/>
    </cofactor>
</comment>
<evidence type="ECO:0000256" key="5">
    <source>
        <dbReference type="ARBA" id="ARBA00022723"/>
    </source>
</evidence>
<dbReference type="SUPFAM" id="SSF56059">
    <property type="entry name" value="Glutathione synthetase ATP-binding domain-like"/>
    <property type="match status" value="1"/>
</dbReference>
<evidence type="ECO:0000256" key="1">
    <source>
        <dbReference type="ARBA" id="ARBA00001936"/>
    </source>
</evidence>
<dbReference type="InterPro" id="IPR004215">
    <property type="entry name" value="GSHS_N"/>
</dbReference>
<evidence type="ECO:0000256" key="3">
    <source>
        <dbReference type="ARBA" id="ARBA00022598"/>
    </source>
</evidence>
<dbReference type="HAMAP" id="MF_00162">
    <property type="entry name" value="GSH_S"/>
    <property type="match status" value="1"/>
</dbReference>
<dbReference type="InterPro" id="IPR004218">
    <property type="entry name" value="GSHS_ATP-bd"/>
</dbReference>
<evidence type="ECO:0000256" key="6">
    <source>
        <dbReference type="ARBA" id="ARBA00022741"/>
    </source>
</evidence>
<dbReference type="InterPro" id="IPR011761">
    <property type="entry name" value="ATP-grasp"/>
</dbReference>
<protein>
    <recommendedName>
        <fullName evidence="10">Glutathione synthetase</fullName>
        <ecNumber evidence="10">6.3.2.3</ecNumber>
    </recommendedName>
    <alternativeName>
        <fullName evidence="10">GSH synthetase</fullName>
        <shortName evidence="10">GSH-S</shortName>
        <shortName evidence="10">GSHase</shortName>
    </alternativeName>
    <alternativeName>
        <fullName evidence="10">Glutathione synthase</fullName>
    </alternativeName>
</protein>
<dbReference type="NCBIfam" id="NF003573">
    <property type="entry name" value="PRK05246.1"/>
    <property type="match status" value="1"/>
</dbReference>
<comment type="pathway">
    <text evidence="10">Sulfur metabolism; glutathione biosynthesis; glutathione from L-cysteine and L-glutamate: step 2/2.</text>
</comment>
<reference evidence="13" key="1">
    <citation type="journal article" date="2019" name="Int. J. Syst. Evol. Microbiol.">
        <title>The Global Catalogue of Microorganisms (GCM) 10K type strain sequencing project: providing services to taxonomists for standard genome sequencing and annotation.</title>
        <authorList>
            <consortium name="The Broad Institute Genomics Platform"/>
            <consortium name="The Broad Institute Genome Sequencing Center for Infectious Disease"/>
            <person name="Wu L."/>
            <person name="Ma J."/>
        </authorList>
    </citation>
    <scope>NUCLEOTIDE SEQUENCE [LARGE SCALE GENOMIC DNA]</scope>
    <source>
        <strain evidence="13">KCTC 22228</strain>
    </source>
</reference>
<dbReference type="PANTHER" id="PTHR21621:SF4">
    <property type="entry name" value="GLUTATHIONE SYNTHETASE"/>
    <property type="match status" value="1"/>
</dbReference>
<dbReference type="InterPro" id="IPR013815">
    <property type="entry name" value="ATP_grasp_subdomain_1"/>
</dbReference>
<dbReference type="InterPro" id="IPR016185">
    <property type="entry name" value="PreATP-grasp_dom_sf"/>
</dbReference>
<evidence type="ECO:0000256" key="7">
    <source>
        <dbReference type="ARBA" id="ARBA00022840"/>
    </source>
</evidence>
<accession>A0ABQ2YID7</accession>
<gene>
    <name evidence="10 12" type="primary">gshB</name>
    <name evidence="12" type="ORF">GCM10007160_09140</name>
</gene>
<evidence type="ECO:0000313" key="12">
    <source>
        <dbReference type="EMBL" id="GGX84069.1"/>
    </source>
</evidence>
<sequence>MVFSFALRHTAFINASFVEAPDPMSKLMSERALRVGVVMDTIAGIAYKKDTTMAMLWAAQARGWSLYYMEQEDLFLQNGRAWSRMCELEAFRDPERWYALGEPQSRPLAELDVILMRKDPPVDSHFLNAVHLLGFAEREGVLVVNPTRALLECNEKLFAQQFPQCSAPTLVSCNEKVLRAFHAEHGDVIYKPLDGMGGSGIFHVGPDGRNLGAVIETLTERGQRQIMAQRYLPEIRDGDTRILLIEGEPVPYGLARVPMAGETRGNLAAGGRGVSRELTERDHWLIEQVKPLIQEKGLMFVGLDVIGDYITEINVTSPTCVREIDDQRGTDIAGLLMDAIARRVSA</sequence>
<dbReference type="NCBIfam" id="TIGR01380">
    <property type="entry name" value="glut_syn"/>
    <property type="match status" value="1"/>
</dbReference>
<dbReference type="Gene3D" id="3.40.50.20">
    <property type="match status" value="1"/>
</dbReference>
<keyword evidence="9" id="KW-0464">Manganese</keyword>
<name>A0ABQ2YID7_9GAMM</name>
<keyword evidence="7 10" id="KW-0067">ATP-binding</keyword>
<dbReference type="Proteomes" id="UP000653056">
    <property type="component" value="Unassembled WGS sequence"/>
</dbReference>
<comment type="similarity">
    <text evidence="10">Belongs to the prokaryotic GSH synthase family.</text>
</comment>
<keyword evidence="5" id="KW-0479">Metal-binding</keyword>
<comment type="caution">
    <text evidence="12">The sequence shown here is derived from an EMBL/GenBank/DDBJ whole genome shotgun (WGS) entry which is preliminary data.</text>
</comment>
<dbReference type="PANTHER" id="PTHR21621">
    <property type="entry name" value="RIBOSOMAL PROTEIN S6 MODIFICATION PROTEIN"/>
    <property type="match status" value="1"/>
</dbReference>
<dbReference type="EC" id="6.3.2.3" evidence="10"/>
<keyword evidence="3 10" id="KW-0436">Ligase</keyword>
<dbReference type="Pfam" id="PF02951">
    <property type="entry name" value="GSH-S_N"/>
    <property type="match status" value="1"/>
</dbReference>
<keyword evidence="6 10" id="KW-0547">Nucleotide-binding</keyword>
<keyword evidence="4 10" id="KW-0317">Glutathione biosynthesis</keyword>
<dbReference type="InterPro" id="IPR006284">
    <property type="entry name" value="Glut_synth_pro"/>
</dbReference>
<evidence type="ECO:0000256" key="2">
    <source>
        <dbReference type="ARBA" id="ARBA00001946"/>
    </source>
</evidence>
<dbReference type="Gene3D" id="3.30.1490.20">
    <property type="entry name" value="ATP-grasp fold, A domain"/>
    <property type="match status" value="1"/>
</dbReference>
<evidence type="ECO:0000313" key="13">
    <source>
        <dbReference type="Proteomes" id="UP000653056"/>
    </source>
</evidence>
<proteinExistence type="inferred from homology"/>
<dbReference type="Pfam" id="PF02955">
    <property type="entry name" value="GSH-S_ATP"/>
    <property type="match status" value="1"/>
</dbReference>
<evidence type="ECO:0000256" key="4">
    <source>
        <dbReference type="ARBA" id="ARBA00022684"/>
    </source>
</evidence>
<comment type="catalytic activity">
    <reaction evidence="10">
        <text>gamma-L-glutamyl-L-cysteine + glycine + ATP = glutathione + ADP + phosphate + H(+)</text>
        <dbReference type="Rhea" id="RHEA:13557"/>
        <dbReference type="ChEBI" id="CHEBI:15378"/>
        <dbReference type="ChEBI" id="CHEBI:30616"/>
        <dbReference type="ChEBI" id="CHEBI:43474"/>
        <dbReference type="ChEBI" id="CHEBI:57305"/>
        <dbReference type="ChEBI" id="CHEBI:57925"/>
        <dbReference type="ChEBI" id="CHEBI:58173"/>
        <dbReference type="ChEBI" id="CHEBI:456216"/>
        <dbReference type="EC" id="6.3.2.3"/>
    </reaction>
</comment>
<keyword evidence="13" id="KW-1185">Reference proteome</keyword>
<dbReference type="SUPFAM" id="SSF52440">
    <property type="entry name" value="PreATP-grasp domain"/>
    <property type="match status" value="1"/>
</dbReference>
<dbReference type="EMBL" id="BMXS01000003">
    <property type="protein sequence ID" value="GGX84069.1"/>
    <property type="molecule type" value="Genomic_DNA"/>
</dbReference>
<dbReference type="PROSITE" id="PS50975">
    <property type="entry name" value="ATP_GRASP"/>
    <property type="match status" value="1"/>
</dbReference>
<evidence type="ECO:0000256" key="9">
    <source>
        <dbReference type="ARBA" id="ARBA00023211"/>
    </source>
</evidence>
<organism evidence="12 13">
    <name type="scientific">Litchfieldella qijiaojingensis</name>
    <dbReference type="NCBI Taxonomy" id="980347"/>
    <lineage>
        <taxon>Bacteria</taxon>
        <taxon>Pseudomonadati</taxon>
        <taxon>Pseudomonadota</taxon>
        <taxon>Gammaproteobacteria</taxon>
        <taxon>Oceanospirillales</taxon>
        <taxon>Halomonadaceae</taxon>
        <taxon>Litchfieldella</taxon>
    </lineage>
</organism>
<feature type="domain" description="ATP-grasp" evidence="11">
    <location>
        <begin position="155"/>
        <end position="341"/>
    </location>
</feature>
<comment type="cofactor">
    <cofactor evidence="1">
        <name>Mn(2+)</name>
        <dbReference type="ChEBI" id="CHEBI:29035"/>
    </cofactor>
</comment>
<dbReference type="Gene3D" id="3.30.470.20">
    <property type="entry name" value="ATP-grasp fold, B domain"/>
    <property type="match status" value="1"/>
</dbReference>
<evidence type="ECO:0000256" key="8">
    <source>
        <dbReference type="ARBA" id="ARBA00022842"/>
    </source>
</evidence>
<evidence type="ECO:0000256" key="10">
    <source>
        <dbReference type="HAMAP-Rule" id="MF_00162"/>
    </source>
</evidence>